<evidence type="ECO:0000313" key="8">
    <source>
        <dbReference type="Proteomes" id="UP001139494"/>
    </source>
</evidence>
<organism evidence="7 8">
    <name type="scientific">Natronomonas aquatica</name>
    <dbReference type="NCBI Taxonomy" id="2841590"/>
    <lineage>
        <taxon>Archaea</taxon>
        <taxon>Methanobacteriati</taxon>
        <taxon>Methanobacteriota</taxon>
        <taxon>Stenosarchaea group</taxon>
        <taxon>Halobacteria</taxon>
        <taxon>Halobacteriales</taxon>
        <taxon>Natronomonadaceae</taxon>
        <taxon>Natronomonas</taxon>
    </lineage>
</organism>
<dbReference type="GO" id="GO:0016301">
    <property type="term" value="F:kinase activity"/>
    <property type="evidence" value="ECO:0007669"/>
    <property type="project" value="UniProtKB-UniRule"/>
</dbReference>
<dbReference type="PANTHER" id="PTHR40732:SF1">
    <property type="entry name" value="GTP-DEPENDENT DEPHOSPHO-COA KINASE"/>
    <property type="match status" value="1"/>
</dbReference>
<comment type="function">
    <text evidence="6">Catalyzes the GTP-dependent phosphorylation of the 3'-hydroxyl group of dephosphocoenzyme A to form coenzyme A (CoA).</text>
</comment>
<proteinExistence type="inferred from homology"/>
<feature type="binding site" evidence="6">
    <location>
        <position position="45"/>
    </location>
    <ligand>
        <name>GTP</name>
        <dbReference type="ChEBI" id="CHEBI:37565"/>
    </ligand>
</feature>
<dbReference type="HAMAP" id="MF_00590">
    <property type="entry name" value="Dephospho_CoA_kinase_GTP_dep"/>
    <property type="match status" value="1"/>
</dbReference>
<dbReference type="AlphaFoldDB" id="A0A9R1CUW8"/>
<dbReference type="EMBL" id="JAHLKM010000015">
    <property type="protein sequence ID" value="MCQ4333991.1"/>
    <property type="molecule type" value="Genomic_DNA"/>
</dbReference>
<feature type="binding site" evidence="6">
    <location>
        <position position="143"/>
    </location>
    <ligand>
        <name>GTP</name>
        <dbReference type="ChEBI" id="CHEBI:37565"/>
    </ligand>
</feature>
<dbReference type="PIRSF" id="PIRSF006533">
    <property type="entry name" value="UCP006533"/>
    <property type="match status" value="1"/>
</dbReference>
<protein>
    <recommendedName>
        <fullName evidence="6">GTP-dependent dephospho-CoA kinase</fullName>
        <ecNumber evidence="6">2.7.1.237</ecNumber>
    </recommendedName>
    <alternativeName>
        <fullName evidence="6">Dephospho-coenzyme A kinase</fullName>
        <shortName evidence="6">DPCK</shortName>
    </alternativeName>
</protein>
<keyword evidence="3 6" id="KW-0418">Kinase</keyword>
<dbReference type="Pfam" id="PF04019">
    <property type="entry name" value="DUF359"/>
    <property type="match status" value="1"/>
</dbReference>
<keyword evidence="1 6" id="KW-0808">Transferase</keyword>
<comment type="similarity">
    <text evidence="6">Belongs to the GTP-dependent DPCK family.</text>
</comment>
<feature type="binding site" evidence="6">
    <location>
        <position position="43"/>
    </location>
    <ligand>
        <name>GTP</name>
        <dbReference type="ChEBI" id="CHEBI:37565"/>
    </ligand>
</feature>
<name>A0A9R1CUW8_9EURY</name>
<evidence type="ECO:0000256" key="1">
    <source>
        <dbReference type="ARBA" id="ARBA00022679"/>
    </source>
</evidence>
<dbReference type="RefSeq" id="WP_256030018.1">
    <property type="nucleotide sequence ID" value="NZ_JAHLKM010000015.1"/>
</dbReference>
<dbReference type="GO" id="GO:0005525">
    <property type="term" value="F:GTP binding"/>
    <property type="evidence" value="ECO:0007669"/>
    <property type="project" value="UniProtKB-UniRule"/>
</dbReference>
<feature type="binding site" evidence="6">
    <location>
        <position position="120"/>
    </location>
    <ligand>
        <name>GTP</name>
        <dbReference type="ChEBI" id="CHEBI:37565"/>
    </ligand>
</feature>
<accession>A0A9R1CUW8</accession>
<comment type="pathway">
    <text evidence="6">Cofactor biosynthesis; coenzyme A biosynthesis.</text>
</comment>
<gene>
    <name evidence="7" type="ORF">KM295_10945</name>
</gene>
<keyword evidence="5 6" id="KW-0342">GTP-binding</keyword>
<reference evidence="7" key="1">
    <citation type="journal article" date="2023" name="Front. Microbiol.">
        <title>Genomic-based phylogenetic and metabolic analyses of the genus Natronomonas, and description of Natronomonas aquatica sp. nov.</title>
        <authorList>
            <person name="Garcia-Roldan A."/>
            <person name="Duran-Viseras A."/>
            <person name="de la Haba R.R."/>
            <person name="Corral P."/>
            <person name="Sanchez-Porro C."/>
            <person name="Ventosa A."/>
        </authorList>
    </citation>
    <scope>NUCLEOTIDE SEQUENCE</scope>
    <source>
        <strain evidence="7">F2-12</strain>
    </source>
</reference>
<evidence type="ECO:0000313" key="7">
    <source>
        <dbReference type="EMBL" id="MCQ4333991.1"/>
    </source>
</evidence>
<evidence type="ECO:0000256" key="5">
    <source>
        <dbReference type="ARBA" id="ARBA00023134"/>
    </source>
</evidence>
<evidence type="ECO:0000256" key="3">
    <source>
        <dbReference type="ARBA" id="ARBA00022777"/>
    </source>
</evidence>
<evidence type="ECO:0000256" key="4">
    <source>
        <dbReference type="ARBA" id="ARBA00022993"/>
    </source>
</evidence>
<sequence>MATILAKLPAGMRDDLKEPLGEVYTDPGALLAAADEPIVAVGDIVTYHLLEAGHRPTVAIVDGKTKRERVERDVLDAIEEFDGRIDVANPQSTITDDLLEAIATALADPEPTVVVVDGEEDLASLPAVLAVPDGGSVVYGQPEEGMVLVPVDPGVRERCRTLIGRMQSDLDRIESVLSP</sequence>
<dbReference type="GO" id="GO:0015937">
    <property type="term" value="P:coenzyme A biosynthetic process"/>
    <property type="evidence" value="ECO:0007669"/>
    <property type="project" value="UniProtKB-UniRule"/>
</dbReference>
<dbReference type="EC" id="2.7.1.237" evidence="6"/>
<feature type="binding site" evidence="6">
    <location>
        <position position="62"/>
    </location>
    <ligand>
        <name>GTP</name>
        <dbReference type="ChEBI" id="CHEBI:37565"/>
    </ligand>
</feature>
<comment type="caution">
    <text evidence="7">The sequence shown here is derived from an EMBL/GenBank/DDBJ whole genome shotgun (WGS) entry which is preliminary data.</text>
</comment>
<dbReference type="Proteomes" id="UP001139494">
    <property type="component" value="Unassembled WGS sequence"/>
</dbReference>
<feature type="binding site" evidence="6">
    <location>
        <position position="44"/>
    </location>
    <ligand>
        <name>GTP</name>
        <dbReference type="ChEBI" id="CHEBI:37565"/>
    </ligand>
</feature>
<evidence type="ECO:0000256" key="2">
    <source>
        <dbReference type="ARBA" id="ARBA00022741"/>
    </source>
</evidence>
<evidence type="ECO:0000256" key="6">
    <source>
        <dbReference type="HAMAP-Rule" id="MF_00590"/>
    </source>
</evidence>
<dbReference type="InterPro" id="IPR007164">
    <property type="entry name" value="GTP-dep_dephospho-CoA_kin"/>
</dbReference>
<comment type="catalytic activity">
    <reaction evidence="6">
        <text>3'-dephospho-CoA + GTP = GDP + CoA + H(+)</text>
        <dbReference type="Rhea" id="RHEA:61156"/>
        <dbReference type="ChEBI" id="CHEBI:15378"/>
        <dbReference type="ChEBI" id="CHEBI:37565"/>
        <dbReference type="ChEBI" id="CHEBI:57287"/>
        <dbReference type="ChEBI" id="CHEBI:57328"/>
        <dbReference type="ChEBI" id="CHEBI:58189"/>
        <dbReference type="EC" id="2.7.1.237"/>
    </reaction>
</comment>
<keyword evidence="2 6" id="KW-0547">Nucleotide-binding</keyword>
<feature type="binding site" evidence="6">
    <location>
        <position position="64"/>
    </location>
    <ligand>
        <name>GTP</name>
        <dbReference type="ChEBI" id="CHEBI:37565"/>
    </ligand>
</feature>
<dbReference type="PANTHER" id="PTHR40732">
    <property type="entry name" value="UPF0218 PROTEIN TK1697"/>
    <property type="match status" value="1"/>
</dbReference>
<keyword evidence="8" id="KW-1185">Reference proteome</keyword>
<keyword evidence="4 6" id="KW-0173">Coenzyme A biosynthesis</keyword>